<keyword evidence="4" id="KW-0812">Transmembrane</keyword>
<dbReference type="GO" id="GO:0016324">
    <property type="term" value="C:apical plasma membrane"/>
    <property type="evidence" value="ECO:0007669"/>
    <property type="project" value="TreeGrafter"/>
</dbReference>
<dbReference type="Gene3D" id="3.20.20.80">
    <property type="entry name" value="Glycosidases"/>
    <property type="match status" value="1"/>
</dbReference>
<dbReference type="InParanoid" id="A0A7R8YUB3"/>
<dbReference type="GO" id="GO:1903801">
    <property type="term" value="P:L-leucine import across plasma membrane"/>
    <property type="evidence" value="ECO:0007669"/>
    <property type="project" value="TreeGrafter"/>
</dbReference>
<dbReference type="GO" id="GO:0015190">
    <property type="term" value="F:L-leucine transmembrane transporter activity"/>
    <property type="evidence" value="ECO:0007669"/>
    <property type="project" value="TreeGrafter"/>
</dbReference>
<dbReference type="GO" id="GO:0015823">
    <property type="term" value="P:phenylalanine transport"/>
    <property type="evidence" value="ECO:0007669"/>
    <property type="project" value="TreeGrafter"/>
</dbReference>
<dbReference type="EC" id="3.2.1.20" evidence="2"/>
<dbReference type="Gene3D" id="3.90.400.10">
    <property type="entry name" value="Oligo-1,6-glucosidase, Domain 2"/>
    <property type="match status" value="1"/>
</dbReference>
<evidence type="ECO:0000256" key="3">
    <source>
        <dbReference type="ARBA" id="ARBA00022729"/>
    </source>
</evidence>
<dbReference type="GO" id="GO:0015173">
    <property type="term" value="F:aromatic amino acid transmembrane transporter activity"/>
    <property type="evidence" value="ECO:0007669"/>
    <property type="project" value="TreeGrafter"/>
</dbReference>
<dbReference type="AlphaFoldDB" id="A0A7R8YUB3"/>
<dbReference type="FunCoup" id="A0A7R8YUB3">
    <property type="interactions" value="193"/>
</dbReference>
<dbReference type="GO" id="GO:0016323">
    <property type="term" value="C:basolateral plasma membrane"/>
    <property type="evidence" value="ECO:0007669"/>
    <property type="project" value="TreeGrafter"/>
</dbReference>
<accession>A0A7R8YUB3</accession>
<keyword evidence="3" id="KW-0732">Signal</keyword>
<organism evidence="7 8">
    <name type="scientific">Hermetia illucens</name>
    <name type="common">Black soldier fly</name>
    <dbReference type="NCBI Taxonomy" id="343691"/>
    <lineage>
        <taxon>Eukaryota</taxon>
        <taxon>Metazoa</taxon>
        <taxon>Ecdysozoa</taxon>
        <taxon>Arthropoda</taxon>
        <taxon>Hexapoda</taxon>
        <taxon>Insecta</taxon>
        <taxon>Pterygota</taxon>
        <taxon>Neoptera</taxon>
        <taxon>Endopterygota</taxon>
        <taxon>Diptera</taxon>
        <taxon>Brachycera</taxon>
        <taxon>Stratiomyomorpha</taxon>
        <taxon>Stratiomyidae</taxon>
        <taxon>Hermetiinae</taxon>
        <taxon>Hermetia</taxon>
    </lineage>
</organism>
<dbReference type="GO" id="GO:1904273">
    <property type="term" value="P:L-alanine import across plasma membrane"/>
    <property type="evidence" value="ECO:0007669"/>
    <property type="project" value="TreeGrafter"/>
</dbReference>
<feature type="transmembrane region" description="Helical" evidence="4">
    <location>
        <begin position="76"/>
        <end position="98"/>
    </location>
</feature>
<comment type="catalytic activity">
    <reaction evidence="1">
        <text>Hydrolysis of terminal, non-reducing (1-&gt;4)-linked alpha-D-glucose residues with release of alpha-D-glucose.</text>
        <dbReference type="EC" id="3.2.1.20"/>
    </reaction>
</comment>
<reference evidence="7 8" key="1">
    <citation type="submission" date="2020-11" db="EMBL/GenBank/DDBJ databases">
        <authorList>
            <person name="Wallbank WR R."/>
            <person name="Pardo Diaz C."/>
            <person name="Kozak K."/>
            <person name="Martin S."/>
            <person name="Jiggins C."/>
            <person name="Moest M."/>
            <person name="Warren A I."/>
            <person name="Generalovic N T."/>
            <person name="Byers J.R.P. K."/>
            <person name="Montejo-Kovacevich G."/>
            <person name="Yen C E."/>
        </authorList>
    </citation>
    <scope>NUCLEOTIDE SEQUENCE [LARGE SCALE GENOMIC DNA]</scope>
</reference>
<protein>
    <recommendedName>
        <fullName evidence="2">alpha-glucosidase</fullName>
        <ecNumber evidence="2">3.2.1.20</ecNumber>
    </recommendedName>
</protein>
<dbReference type="InterPro" id="IPR031984">
    <property type="entry name" value="SLC3A2_N"/>
</dbReference>
<evidence type="ECO:0000256" key="1">
    <source>
        <dbReference type="ARBA" id="ARBA00001657"/>
    </source>
</evidence>
<evidence type="ECO:0000256" key="4">
    <source>
        <dbReference type="SAM" id="Phobius"/>
    </source>
</evidence>
<dbReference type="Pfam" id="PF16028">
    <property type="entry name" value="SLC3A2_N"/>
    <property type="match status" value="1"/>
</dbReference>
<evidence type="ECO:0000313" key="7">
    <source>
        <dbReference type="EMBL" id="CAD7085174.1"/>
    </source>
</evidence>
<keyword evidence="4" id="KW-0472">Membrane</keyword>
<dbReference type="PANTHER" id="PTHR46673">
    <property type="entry name" value="4F2 CELL-SURFACE ANTIGEN HEAVY CHAIN"/>
    <property type="match status" value="1"/>
</dbReference>
<evidence type="ECO:0000259" key="6">
    <source>
        <dbReference type="Pfam" id="PF16028"/>
    </source>
</evidence>
<dbReference type="OrthoDB" id="204980at2759"/>
<name>A0A7R8YUB3_HERIL</name>
<feature type="domain" description="Glycosyl hydrolase family 13 catalytic" evidence="5">
    <location>
        <begin position="161"/>
        <end position="332"/>
    </location>
</feature>
<dbReference type="GO" id="GO:0015180">
    <property type="term" value="F:L-alanine transmembrane transporter activity"/>
    <property type="evidence" value="ECO:0007669"/>
    <property type="project" value="TreeGrafter"/>
</dbReference>
<dbReference type="PANTHER" id="PTHR46673:SF1">
    <property type="entry name" value="4F2 CELL-SURFACE ANTIGEN HEAVY CHAIN"/>
    <property type="match status" value="1"/>
</dbReference>
<evidence type="ECO:0000256" key="2">
    <source>
        <dbReference type="ARBA" id="ARBA00012741"/>
    </source>
</evidence>
<dbReference type="Pfam" id="PF00128">
    <property type="entry name" value="Alpha-amylase"/>
    <property type="match status" value="1"/>
</dbReference>
<dbReference type="InterPro" id="IPR006047">
    <property type="entry name" value="GH13_cat_dom"/>
</dbReference>
<keyword evidence="4" id="KW-1133">Transmembrane helix</keyword>
<evidence type="ECO:0000259" key="5">
    <source>
        <dbReference type="Pfam" id="PF00128"/>
    </source>
</evidence>
<sequence length="549" mass="61252">MAQNGENGINDGADERMLKDEEKQNLAKKDEVQFISGNQNGDAKIDIGAVDKSFTGMTKEELMKYANDPFWVRLRWVFFILFWALWAAMLICAILIIVHAPKCDAPVALKWWKQGPLVKFKESEFTVGDIDRAKKLQAKGVIYDLPGIYTYDITNPAIEGKIRKIVEEYNKTDINVILDLTPNYVTNSSTIFKEAQQNESHRSPLVWVEKPTTPNNWVAIPPNRRSAWVPVSANNYVLSTFGDGLYDLRMDDPIAKSELKKALQHLIDLGVKGFRFANAKHFIVDKNLQDEVPSGRAGSELDWEFWTHSHTTYQEGLGQLLSEYSLMVHNLTNDDGFLSVSDDLGRPESFKTEYGTFGVDTPMFGQFPFILAEQPHSPKPKQLYNALANIFEMAGNNSWLQWNYGSENLISVDPSAYEIFFMLLPGVPVLPADSPILANVSAATIDHLMNLRQSPSYMHGSFDLYSSGDLIAYSSIKAGNPGIFVVLNPTPHSVVGNFSQAALPSKMTFDLLSANYNSTNIAVKSKASTDAIPMSPRSAAVLTYVPVKK</sequence>
<dbReference type="InterPro" id="IPR045857">
    <property type="entry name" value="O16G_dom_2"/>
</dbReference>
<dbReference type="Proteomes" id="UP000594454">
    <property type="component" value="Chromosome 3"/>
</dbReference>
<evidence type="ECO:0000313" key="8">
    <source>
        <dbReference type="Proteomes" id="UP000594454"/>
    </source>
</evidence>
<keyword evidence="8" id="KW-1185">Reference proteome</keyword>
<dbReference type="GO" id="GO:0005975">
    <property type="term" value="P:carbohydrate metabolic process"/>
    <property type="evidence" value="ECO:0007669"/>
    <property type="project" value="InterPro"/>
</dbReference>
<dbReference type="InterPro" id="IPR017853">
    <property type="entry name" value="GH"/>
</dbReference>
<dbReference type="SUPFAM" id="SSF51445">
    <property type="entry name" value="(Trans)glycosidases"/>
    <property type="match status" value="1"/>
</dbReference>
<gene>
    <name evidence="7" type="ORF">HERILL_LOCUS8035</name>
</gene>
<feature type="domain" description="Solute carrier family 3 member 2 N-terminal" evidence="6">
    <location>
        <begin position="42"/>
        <end position="118"/>
    </location>
</feature>
<dbReference type="EMBL" id="LR899011">
    <property type="protein sequence ID" value="CAD7085174.1"/>
    <property type="molecule type" value="Genomic_DNA"/>
</dbReference>
<dbReference type="InterPro" id="IPR042280">
    <property type="entry name" value="SLC3A2"/>
</dbReference>
<proteinExistence type="predicted"/>
<dbReference type="GO" id="GO:0004558">
    <property type="term" value="F:alpha-1,4-glucosidase activity"/>
    <property type="evidence" value="ECO:0007669"/>
    <property type="project" value="UniProtKB-EC"/>
</dbReference>